<dbReference type="RefSeq" id="WP_147436264.1">
    <property type="nucleotide sequence ID" value="NZ_BMXM01000007.1"/>
</dbReference>
<sequence length="201" mass="21779">MTDEPMDPRQRRTRARLHEVILELAASTPLDSITVADIARAADVKRDTVYRHAGSAVALLAQALEAEIEDLVEYTSQLPAMSETGESVFAVPERAMFEHVAKHADIYRNALASEVSGPIRDLLIRSSARALTAHLERHPEIAPLVGGRPATEAERRMFVAFAASGTFGAVQAWLAEGDLSDLDAAAAATLAAAPEWWLGRR</sequence>
<evidence type="ECO:0000256" key="1">
    <source>
        <dbReference type="ARBA" id="ARBA00023125"/>
    </source>
</evidence>
<protein>
    <submittedName>
        <fullName evidence="4">TetR/AcrR family transcriptional regulator</fullName>
    </submittedName>
</protein>
<reference evidence="4 5" key="1">
    <citation type="submission" date="2018-10" db="EMBL/GenBank/DDBJ databases">
        <authorList>
            <person name="Li J."/>
        </authorList>
    </citation>
    <scope>NUCLEOTIDE SEQUENCE [LARGE SCALE GENOMIC DNA]</scope>
    <source>
        <strain evidence="4 5">CCTCC AB209002</strain>
    </source>
</reference>
<dbReference type="InterPro" id="IPR009057">
    <property type="entry name" value="Homeodomain-like_sf"/>
</dbReference>
<name>A0A3L6ZQW8_9MICO</name>
<feature type="domain" description="HTH tetR-type" evidence="3">
    <location>
        <begin position="11"/>
        <end position="71"/>
    </location>
</feature>
<dbReference type="InterPro" id="IPR001647">
    <property type="entry name" value="HTH_TetR"/>
</dbReference>
<dbReference type="Gene3D" id="1.10.357.10">
    <property type="entry name" value="Tetracycline Repressor, domain 2"/>
    <property type="match status" value="1"/>
</dbReference>
<organism evidence="4 5">
    <name type="scientific">Mycetocola manganoxydans</name>
    <dbReference type="NCBI Taxonomy" id="699879"/>
    <lineage>
        <taxon>Bacteria</taxon>
        <taxon>Bacillati</taxon>
        <taxon>Actinomycetota</taxon>
        <taxon>Actinomycetes</taxon>
        <taxon>Micrococcales</taxon>
        <taxon>Microbacteriaceae</taxon>
        <taxon>Mycetocola</taxon>
    </lineage>
</organism>
<evidence type="ECO:0000256" key="2">
    <source>
        <dbReference type="PROSITE-ProRule" id="PRU00335"/>
    </source>
</evidence>
<evidence type="ECO:0000259" key="3">
    <source>
        <dbReference type="PROSITE" id="PS50977"/>
    </source>
</evidence>
<dbReference type="EMBL" id="RCUV01000011">
    <property type="protein sequence ID" value="RLP70247.1"/>
    <property type="molecule type" value="Genomic_DNA"/>
</dbReference>
<dbReference type="Proteomes" id="UP000270299">
    <property type="component" value="Unassembled WGS sequence"/>
</dbReference>
<dbReference type="Pfam" id="PF00440">
    <property type="entry name" value="TetR_N"/>
    <property type="match status" value="1"/>
</dbReference>
<feature type="DNA-binding region" description="H-T-H motif" evidence="2">
    <location>
        <begin position="34"/>
        <end position="53"/>
    </location>
</feature>
<dbReference type="OrthoDB" id="3193022at2"/>
<dbReference type="SUPFAM" id="SSF46689">
    <property type="entry name" value="Homeodomain-like"/>
    <property type="match status" value="1"/>
</dbReference>
<keyword evidence="1 2" id="KW-0238">DNA-binding</keyword>
<dbReference type="AlphaFoldDB" id="A0A3L6ZQW8"/>
<evidence type="ECO:0000313" key="4">
    <source>
        <dbReference type="EMBL" id="RLP70247.1"/>
    </source>
</evidence>
<keyword evidence="5" id="KW-1185">Reference proteome</keyword>
<evidence type="ECO:0000313" key="5">
    <source>
        <dbReference type="Proteomes" id="UP000270299"/>
    </source>
</evidence>
<gene>
    <name evidence="4" type="ORF">D9V29_10675</name>
</gene>
<dbReference type="GO" id="GO:0003677">
    <property type="term" value="F:DNA binding"/>
    <property type="evidence" value="ECO:0007669"/>
    <property type="project" value="UniProtKB-UniRule"/>
</dbReference>
<comment type="caution">
    <text evidence="4">The sequence shown here is derived from an EMBL/GenBank/DDBJ whole genome shotgun (WGS) entry which is preliminary data.</text>
</comment>
<proteinExistence type="predicted"/>
<accession>A0A3L6ZQW8</accession>
<dbReference type="PROSITE" id="PS50977">
    <property type="entry name" value="HTH_TETR_2"/>
    <property type="match status" value="1"/>
</dbReference>